<comment type="caution">
    <text evidence="1">The sequence shown here is derived from an EMBL/GenBank/DDBJ whole genome shotgun (WGS) entry which is preliminary data.</text>
</comment>
<keyword evidence="2" id="KW-1185">Reference proteome</keyword>
<accession>A0A2P6SA60</accession>
<gene>
    <name evidence="1" type="ORF">RchiOBHm_Chr1g0326021</name>
</gene>
<reference evidence="1 2" key="1">
    <citation type="journal article" date="2018" name="Nat. Genet.">
        <title>The Rosa genome provides new insights in the design of modern roses.</title>
        <authorList>
            <person name="Bendahmane M."/>
        </authorList>
    </citation>
    <scope>NUCLEOTIDE SEQUENCE [LARGE SCALE GENOMIC DNA]</scope>
    <source>
        <strain evidence="2">cv. Old Blush</strain>
    </source>
</reference>
<evidence type="ECO:0000313" key="2">
    <source>
        <dbReference type="Proteomes" id="UP000238479"/>
    </source>
</evidence>
<dbReference type="EMBL" id="PDCK01000039">
    <property type="protein sequence ID" value="PRQ55567.1"/>
    <property type="molecule type" value="Genomic_DNA"/>
</dbReference>
<proteinExistence type="predicted"/>
<dbReference type="Proteomes" id="UP000238479">
    <property type="component" value="Chromosome 1"/>
</dbReference>
<evidence type="ECO:0000313" key="1">
    <source>
        <dbReference type="EMBL" id="PRQ55567.1"/>
    </source>
</evidence>
<organism evidence="1 2">
    <name type="scientific">Rosa chinensis</name>
    <name type="common">China rose</name>
    <dbReference type="NCBI Taxonomy" id="74649"/>
    <lineage>
        <taxon>Eukaryota</taxon>
        <taxon>Viridiplantae</taxon>
        <taxon>Streptophyta</taxon>
        <taxon>Embryophyta</taxon>
        <taxon>Tracheophyta</taxon>
        <taxon>Spermatophyta</taxon>
        <taxon>Magnoliopsida</taxon>
        <taxon>eudicotyledons</taxon>
        <taxon>Gunneridae</taxon>
        <taxon>Pentapetalae</taxon>
        <taxon>rosids</taxon>
        <taxon>fabids</taxon>
        <taxon>Rosales</taxon>
        <taxon>Rosaceae</taxon>
        <taxon>Rosoideae</taxon>
        <taxon>Rosoideae incertae sedis</taxon>
        <taxon>Rosa</taxon>
    </lineage>
</organism>
<dbReference type="Gramene" id="PRQ55567">
    <property type="protein sequence ID" value="PRQ55567"/>
    <property type="gene ID" value="RchiOBHm_Chr1g0326021"/>
</dbReference>
<dbReference type="AlphaFoldDB" id="A0A2P6SA60"/>
<name>A0A2P6SA60_ROSCH</name>
<sequence>MPRKFVLDEVGLICCWYIMGDSGELSDAHECVRLIVADAEVACLQLNGA</sequence>
<protein>
    <submittedName>
        <fullName evidence="1">Uncharacterized protein</fullName>
    </submittedName>
</protein>